<proteinExistence type="predicted"/>
<dbReference type="PANTHER" id="PTHR48045">
    <property type="entry name" value="UDP-GLYCOSYLTRANSFERASE 72B1"/>
    <property type="match status" value="1"/>
</dbReference>
<evidence type="ECO:0000313" key="3">
    <source>
        <dbReference type="Proteomes" id="UP001630127"/>
    </source>
</evidence>
<accession>A0ABD2XY59</accession>
<keyword evidence="1" id="KW-0808">Transferase</keyword>
<reference evidence="2 3" key="1">
    <citation type="submission" date="2024-11" db="EMBL/GenBank/DDBJ databases">
        <title>A near-complete genome assembly of Cinchona calisaya.</title>
        <authorList>
            <person name="Lian D.C."/>
            <person name="Zhao X.W."/>
            <person name="Wei L."/>
        </authorList>
    </citation>
    <scope>NUCLEOTIDE SEQUENCE [LARGE SCALE GENOMIC DNA]</scope>
    <source>
        <tissue evidence="2">Nenye</tissue>
    </source>
</reference>
<name>A0ABD2XY59_9GENT</name>
<dbReference type="SUPFAM" id="SSF53756">
    <property type="entry name" value="UDP-Glycosyltransferase/glycogen phosphorylase"/>
    <property type="match status" value="1"/>
</dbReference>
<dbReference type="EMBL" id="JBJUIK010000016">
    <property type="protein sequence ID" value="KAL3500294.1"/>
    <property type="molecule type" value="Genomic_DNA"/>
</dbReference>
<gene>
    <name evidence="2" type="ORF">ACH5RR_039387</name>
</gene>
<dbReference type="AlphaFoldDB" id="A0ABD2XY59"/>
<dbReference type="InterPro" id="IPR002213">
    <property type="entry name" value="UDP_glucos_trans"/>
</dbReference>
<dbReference type="PANTHER" id="PTHR48045:SF31">
    <property type="entry name" value="UDP-GLYCOSYLTRANSFERASE 76B1-LIKE"/>
    <property type="match status" value="1"/>
</dbReference>
<dbReference type="Proteomes" id="UP001630127">
    <property type="component" value="Unassembled WGS sequence"/>
</dbReference>
<dbReference type="Pfam" id="PF00201">
    <property type="entry name" value="UDPGT"/>
    <property type="match status" value="1"/>
</dbReference>
<sequence length="111" mass="11789">MVAAASTSFLEEDQSCISWLDKQAPNSVLYISLGSIAIIGKKKLTETAWGLANSGIPFLWVIRPDSVNGSPSEIVKALVGERGLIVRWAPQKKVLAHKAVGGFGAIVDGIQ</sequence>
<evidence type="ECO:0000256" key="1">
    <source>
        <dbReference type="ARBA" id="ARBA00022679"/>
    </source>
</evidence>
<evidence type="ECO:0000313" key="2">
    <source>
        <dbReference type="EMBL" id="KAL3500294.1"/>
    </source>
</evidence>
<keyword evidence="3" id="KW-1185">Reference proteome</keyword>
<organism evidence="2 3">
    <name type="scientific">Cinchona calisaya</name>
    <dbReference type="NCBI Taxonomy" id="153742"/>
    <lineage>
        <taxon>Eukaryota</taxon>
        <taxon>Viridiplantae</taxon>
        <taxon>Streptophyta</taxon>
        <taxon>Embryophyta</taxon>
        <taxon>Tracheophyta</taxon>
        <taxon>Spermatophyta</taxon>
        <taxon>Magnoliopsida</taxon>
        <taxon>eudicotyledons</taxon>
        <taxon>Gunneridae</taxon>
        <taxon>Pentapetalae</taxon>
        <taxon>asterids</taxon>
        <taxon>lamiids</taxon>
        <taxon>Gentianales</taxon>
        <taxon>Rubiaceae</taxon>
        <taxon>Cinchonoideae</taxon>
        <taxon>Cinchoneae</taxon>
        <taxon>Cinchona</taxon>
    </lineage>
</organism>
<dbReference type="Gene3D" id="3.40.50.2000">
    <property type="entry name" value="Glycogen Phosphorylase B"/>
    <property type="match status" value="1"/>
</dbReference>
<protein>
    <submittedName>
        <fullName evidence="2">Uncharacterized protein</fullName>
    </submittedName>
</protein>
<comment type="caution">
    <text evidence="2">The sequence shown here is derived from an EMBL/GenBank/DDBJ whole genome shotgun (WGS) entry which is preliminary data.</text>
</comment>
<dbReference type="GO" id="GO:0016740">
    <property type="term" value="F:transferase activity"/>
    <property type="evidence" value="ECO:0007669"/>
    <property type="project" value="UniProtKB-KW"/>
</dbReference>